<name>A0ABQ9DXX1_9PASS</name>
<reference evidence="1" key="1">
    <citation type="submission" date="2019-10" db="EMBL/GenBank/DDBJ databases">
        <authorList>
            <person name="Soares A.E.R."/>
            <person name="Aleixo A."/>
            <person name="Schneider P."/>
            <person name="Miyaki C.Y."/>
            <person name="Schneider M.P."/>
            <person name="Mello C."/>
            <person name="Vasconcelos A.T.R."/>
        </authorList>
    </citation>
    <scope>NUCLEOTIDE SEQUENCE</scope>
    <source>
        <tissue evidence="1">Muscle</tissue>
    </source>
</reference>
<organism evidence="1 2">
    <name type="scientific">Willisornis vidua</name>
    <name type="common">Xingu scale-backed antbird</name>
    <dbReference type="NCBI Taxonomy" id="1566151"/>
    <lineage>
        <taxon>Eukaryota</taxon>
        <taxon>Metazoa</taxon>
        <taxon>Chordata</taxon>
        <taxon>Craniata</taxon>
        <taxon>Vertebrata</taxon>
        <taxon>Euteleostomi</taxon>
        <taxon>Archelosauria</taxon>
        <taxon>Archosauria</taxon>
        <taxon>Dinosauria</taxon>
        <taxon>Saurischia</taxon>
        <taxon>Theropoda</taxon>
        <taxon>Coelurosauria</taxon>
        <taxon>Aves</taxon>
        <taxon>Neognathae</taxon>
        <taxon>Neoaves</taxon>
        <taxon>Telluraves</taxon>
        <taxon>Australaves</taxon>
        <taxon>Passeriformes</taxon>
        <taxon>Thamnophilidae</taxon>
        <taxon>Willisornis</taxon>
    </lineage>
</organism>
<keyword evidence="2" id="KW-1185">Reference proteome</keyword>
<evidence type="ECO:0000313" key="2">
    <source>
        <dbReference type="Proteomes" id="UP001145742"/>
    </source>
</evidence>
<comment type="caution">
    <text evidence="1">The sequence shown here is derived from an EMBL/GenBank/DDBJ whole genome shotgun (WGS) entry which is preliminary data.</text>
</comment>
<protein>
    <submittedName>
        <fullName evidence="1">Uncharacterized protein</fullName>
    </submittedName>
</protein>
<dbReference type="Proteomes" id="UP001145742">
    <property type="component" value="Unassembled WGS sequence"/>
</dbReference>
<evidence type="ECO:0000313" key="1">
    <source>
        <dbReference type="EMBL" id="KAJ7427297.1"/>
    </source>
</evidence>
<dbReference type="EMBL" id="WHWB01031984">
    <property type="protein sequence ID" value="KAJ7427297.1"/>
    <property type="molecule type" value="Genomic_DNA"/>
</dbReference>
<sequence length="143" mass="16311">MTKTCCQGIDIDKLLSSDFGTLYTKLNLQPGIVTVIDNFYICPTNKKKIIDKYINDLDEGIECIVVMAGFQIQNSSVFLAHIFPQQTIDFSVKERESITGQSFIKSEEWKAEFQIGFCVLLQQKFKLFMFGIKRVDDAIDFSA</sequence>
<accession>A0ABQ9DXX1</accession>
<gene>
    <name evidence="1" type="ORF">WISP_08311</name>
</gene>
<proteinExistence type="predicted"/>